<dbReference type="InterPro" id="IPR050312">
    <property type="entry name" value="IolE/XylAMocC-like"/>
</dbReference>
<dbReference type="InterPro" id="IPR036237">
    <property type="entry name" value="Xyl_isomerase-like_sf"/>
</dbReference>
<dbReference type="PANTHER" id="PTHR12110:SF41">
    <property type="entry name" value="INOSOSE DEHYDRATASE"/>
    <property type="match status" value="1"/>
</dbReference>
<reference evidence="2 3" key="1">
    <citation type="submission" date="2019-11" db="EMBL/GenBank/DDBJ databases">
        <title>Nocardia sp. nov. CT2-14 isolated from soil.</title>
        <authorList>
            <person name="Kanchanasin P."/>
            <person name="Tanasupawat S."/>
            <person name="Yuki M."/>
            <person name="Kudo T."/>
        </authorList>
    </citation>
    <scope>NUCLEOTIDE SEQUENCE [LARGE SCALE GENOMIC DNA]</scope>
    <source>
        <strain evidence="2 3">CT2-14</strain>
    </source>
</reference>
<organism evidence="2 3">
    <name type="scientific">Nocardia aurantiaca</name>
    <dbReference type="NCBI Taxonomy" id="2675850"/>
    <lineage>
        <taxon>Bacteria</taxon>
        <taxon>Bacillati</taxon>
        <taxon>Actinomycetota</taxon>
        <taxon>Actinomycetes</taxon>
        <taxon>Mycobacteriales</taxon>
        <taxon>Nocardiaceae</taxon>
        <taxon>Nocardia</taxon>
    </lineage>
</organism>
<name>A0A6I3L1S6_9NOCA</name>
<protein>
    <submittedName>
        <fullName evidence="2">TIM barrel protein</fullName>
    </submittedName>
</protein>
<dbReference type="Gene3D" id="3.20.20.150">
    <property type="entry name" value="Divalent-metal-dependent TIM barrel enzymes"/>
    <property type="match status" value="1"/>
</dbReference>
<evidence type="ECO:0000259" key="1">
    <source>
        <dbReference type="Pfam" id="PF01261"/>
    </source>
</evidence>
<dbReference type="Pfam" id="PF01261">
    <property type="entry name" value="AP_endonuc_2"/>
    <property type="match status" value="1"/>
</dbReference>
<dbReference type="InterPro" id="IPR013022">
    <property type="entry name" value="Xyl_isomerase-like_TIM-brl"/>
</dbReference>
<comment type="caution">
    <text evidence="2">The sequence shown here is derived from an EMBL/GenBank/DDBJ whole genome shotgun (WGS) entry which is preliminary data.</text>
</comment>
<dbReference type="SUPFAM" id="SSF51658">
    <property type="entry name" value="Xylose isomerase-like"/>
    <property type="match status" value="1"/>
</dbReference>
<dbReference type="Proteomes" id="UP000432464">
    <property type="component" value="Unassembled WGS sequence"/>
</dbReference>
<evidence type="ECO:0000313" key="3">
    <source>
        <dbReference type="Proteomes" id="UP000432464"/>
    </source>
</evidence>
<dbReference type="AlphaFoldDB" id="A0A6I3L1S6"/>
<evidence type="ECO:0000313" key="2">
    <source>
        <dbReference type="EMBL" id="MTE15767.1"/>
    </source>
</evidence>
<dbReference type="PANTHER" id="PTHR12110">
    <property type="entry name" value="HYDROXYPYRUVATE ISOMERASE"/>
    <property type="match status" value="1"/>
</dbReference>
<feature type="domain" description="Xylose isomerase-like TIM barrel" evidence="1">
    <location>
        <begin position="39"/>
        <end position="289"/>
    </location>
</feature>
<sequence length="300" mass="31528">MTEPLHPLRIAAAPISWGVCEVPGWGHVLDPGTVLTEMAGLGITATEFGPPGYLPEDPVELREMVSAYGIAPIGGFLALALHRDPGRASAAARAAAARFAAAGAEILVLAAATGQDGYDTRTPLDDREWRTLVDTAATIGEIAAAHGLRLALHPHVGTHVETAAAVDRFLADSEVDLCLDTGHLLIGGTDPVDLARRHADRLGHIHLKDVRTALAAEVRGGGIEYSEAVRQGLYVPLGSGDVDIATLVRETYAGGYRGWYVIEQDAALRPGDAAEVPTHDARRSLRFLAEIGAGLASARI</sequence>
<dbReference type="EMBL" id="WMBB01000011">
    <property type="protein sequence ID" value="MTE15767.1"/>
    <property type="molecule type" value="Genomic_DNA"/>
</dbReference>
<proteinExistence type="predicted"/>
<keyword evidence="3" id="KW-1185">Reference proteome</keyword>
<accession>A0A6I3L1S6</accession>
<dbReference type="RefSeq" id="WP_154790199.1">
    <property type="nucleotide sequence ID" value="NZ_WMBB01000011.1"/>
</dbReference>
<gene>
    <name evidence="2" type="ORF">GLP40_23720</name>
</gene>